<organism evidence="1 2">
    <name type="scientific">Knipowitschia caucasica</name>
    <name type="common">Caucasian dwarf goby</name>
    <name type="synonym">Pomatoschistus caucasicus</name>
    <dbReference type="NCBI Taxonomy" id="637954"/>
    <lineage>
        <taxon>Eukaryota</taxon>
        <taxon>Metazoa</taxon>
        <taxon>Chordata</taxon>
        <taxon>Craniata</taxon>
        <taxon>Vertebrata</taxon>
        <taxon>Euteleostomi</taxon>
        <taxon>Actinopterygii</taxon>
        <taxon>Neopterygii</taxon>
        <taxon>Teleostei</taxon>
        <taxon>Neoteleostei</taxon>
        <taxon>Acanthomorphata</taxon>
        <taxon>Gobiaria</taxon>
        <taxon>Gobiiformes</taxon>
        <taxon>Gobioidei</taxon>
        <taxon>Gobiidae</taxon>
        <taxon>Gobiinae</taxon>
        <taxon>Knipowitschia</taxon>
    </lineage>
</organism>
<proteinExistence type="predicted"/>
<accession>A0AAV2LWS5</accession>
<evidence type="ECO:0000313" key="1">
    <source>
        <dbReference type="EMBL" id="CAL1605516.1"/>
    </source>
</evidence>
<dbReference type="Proteomes" id="UP001497482">
    <property type="component" value="Chromosome 5"/>
</dbReference>
<reference evidence="1 2" key="1">
    <citation type="submission" date="2024-04" db="EMBL/GenBank/DDBJ databases">
        <authorList>
            <person name="Waldvogel A.-M."/>
            <person name="Schoenle A."/>
        </authorList>
    </citation>
    <scope>NUCLEOTIDE SEQUENCE [LARGE SCALE GENOMIC DNA]</scope>
</reference>
<dbReference type="EMBL" id="OZ035827">
    <property type="protein sequence ID" value="CAL1605516.1"/>
    <property type="molecule type" value="Genomic_DNA"/>
</dbReference>
<protein>
    <submittedName>
        <fullName evidence="1">Uncharacterized protein</fullName>
    </submittedName>
</protein>
<name>A0AAV2LWS5_KNICA</name>
<dbReference type="AlphaFoldDB" id="A0AAV2LWS5"/>
<sequence>MEQSAPLLPSADQLSTPELFLAFYFQSPPQVFSESQPDAICQCVIGLPPGITPTFSPRTAKAGLKPLFQCFEENQRKLQLLPAGQRRNVAIRSNGGLWLGGGGNDALKWCGILTWLRGILTSIH</sequence>
<keyword evidence="2" id="KW-1185">Reference proteome</keyword>
<gene>
    <name evidence="1" type="ORF">KC01_LOCUS32886</name>
</gene>
<evidence type="ECO:0000313" key="2">
    <source>
        <dbReference type="Proteomes" id="UP001497482"/>
    </source>
</evidence>